<evidence type="ECO:0000313" key="3">
    <source>
        <dbReference type="EMBL" id="SPD05261.1"/>
    </source>
</evidence>
<dbReference type="CDD" id="cd06222">
    <property type="entry name" value="RNase_H_like"/>
    <property type="match status" value="1"/>
</dbReference>
<accession>A0A2N9H0V9</accession>
<evidence type="ECO:0000259" key="2">
    <source>
        <dbReference type="Pfam" id="PF13966"/>
    </source>
</evidence>
<evidence type="ECO:0000259" key="1">
    <source>
        <dbReference type="Pfam" id="PF13456"/>
    </source>
</evidence>
<dbReference type="PANTHER" id="PTHR33116">
    <property type="entry name" value="REVERSE TRANSCRIPTASE ZINC-BINDING DOMAIN-CONTAINING PROTEIN-RELATED-RELATED"/>
    <property type="match status" value="1"/>
</dbReference>
<dbReference type="InterPro" id="IPR044730">
    <property type="entry name" value="RNase_H-like_dom_plant"/>
</dbReference>
<dbReference type="PANTHER" id="PTHR33116:SF86">
    <property type="entry name" value="REVERSE TRANSCRIPTASE DOMAIN-CONTAINING PROTEIN"/>
    <property type="match status" value="1"/>
</dbReference>
<organism evidence="3">
    <name type="scientific">Fagus sylvatica</name>
    <name type="common">Beechnut</name>
    <dbReference type="NCBI Taxonomy" id="28930"/>
    <lineage>
        <taxon>Eukaryota</taxon>
        <taxon>Viridiplantae</taxon>
        <taxon>Streptophyta</taxon>
        <taxon>Embryophyta</taxon>
        <taxon>Tracheophyta</taxon>
        <taxon>Spermatophyta</taxon>
        <taxon>Magnoliopsida</taxon>
        <taxon>eudicotyledons</taxon>
        <taxon>Gunneridae</taxon>
        <taxon>Pentapetalae</taxon>
        <taxon>rosids</taxon>
        <taxon>fabids</taxon>
        <taxon>Fagales</taxon>
        <taxon>Fagaceae</taxon>
        <taxon>Fagus</taxon>
    </lineage>
</organism>
<dbReference type="EMBL" id="OIVN01002636">
    <property type="protein sequence ID" value="SPD05261.1"/>
    <property type="molecule type" value="Genomic_DNA"/>
</dbReference>
<dbReference type="InterPro" id="IPR026960">
    <property type="entry name" value="RVT-Znf"/>
</dbReference>
<reference evidence="3" key="1">
    <citation type="submission" date="2018-02" db="EMBL/GenBank/DDBJ databases">
        <authorList>
            <person name="Cohen D.B."/>
            <person name="Kent A.D."/>
        </authorList>
    </citation>
    <scope>NUCLEOTIDE SEQUENCE</scope>
</reference>
<dbReference type="SUPFAM" id="SSF53098">
    <property type="entry name" value="Ribonuclease H-like"/>
    <property type="match status" value="1"/>
</dbReference>
<dbReference type="Pfam" id="PF13456">
    <property type="entry name" value="RVT_3"/>
    <property type="match status" value="1"/>
</dbReference>
<feature type="domain" description="Reverse transcriptase zinc-binding" evidence="2">
    <location>
        <begin position="241"/>
        <end position="336"/>
    </location>
</feature>
<sequence>MAKLKGWKEKLLSQAGREVLIKAVAQAIPAYSMSCFRLPIKLCHDLEALIRRFWWSNNPDQKKIHWVSWKQLCAPKKRGGMGFRDLQKFNEALLAKQVWRLMKDTSSLFYRVFKAKYFPHCSILEADEKIRGSYAWQSIRKAREVLLRGGVWRVGDGTRIKIWKHRWLLEDCHRTIITHGPLLLQECTVDQLIIKPKMEWDTVLLDKLFIPYDAEAIKNIPLSNRAPPDQFYWPGTANGLYTVKSGYQTLMHNENNLLPGSSTEDALQSIWNTVWSLRIPKKCQHFAWRASREALPTKVSLCKRRIPIDINCEHCQNTPEDVLHAVWTCPSIKTVWDMEPWSQAFRASPVLDFADMFSKVLASPSQPNTELFIIIAWSLWQRRNKLRLNQAVAPLNQETNEAGIGVIVRNREGKVMASLVQKVRYPQSVESIEAWAARRAVSFVTEIGLPEAEFEGDSKIVVAALNSPHPNLALYGHLIEDVKFLTNGLVSSCFTHVKRQGNAMAHALARMAINTANTEVWMEDVPPQTKRLYLSEFPV</sequence>
<feature type="domain" description="RNase H type-1" evidence="1">
    <location>
        <begin position="395"/>
        <end position="512"/>
    </location>
</feature>
<name>A0A2N9H0V9_FAGSY</name>
<protein>
    <recommendedName>
        <fullName evidence="4">RNase H type-1 domain-containing protein</fullName>
    </recommendedName>
</protein>
<dbReference type="GO" id="GO:0004523">
    <property type="term" value="F:RNA-DNA hybrid ribonuclease activity"/>
    <property type="evidence" value="ECO:0007669"/>
    <property type="project" value="InterPro"/>
</dbReference>
<dbReference type="AlphaFoldDB" id="A0A2N9H0V9"/>
<gene>
    <name evidence="3" type="ORF">FSB_LOCUS33143</name>
</gene>
<evidence type="ECO:0008006" key="4">
    <source>
        <dbReference type="Google" id="ProtNLM"/>
    </source>
</evidence>
<dbReference type="InterPro" id="IPR012337">
    <property type="entry name" value="RNaseH-like_sf"/>
</dbReference>
<dbReference type="Gene3D" id="3.30.420.10">
    <property type="entry name" value="Ribonuclease H-like superfamily/Ribonuclease H"/>
    <property type="match status" value="1"/>
</dbReference>
<dbReference type="Pfam" id="PF13966">
    <property type="entry name" value="zf-RVT"/>
    <property type="match status" value="1"/>
</dbReference>
<dbReference type="InterPro" id="IPR002156">
    <property type="entry name" value="RNaseH_domain"/>
</dbReference>
<dbReference type="InterPro" id="IPR036397">
    <property type="entry name" value="RNaseH_sf"/>
</dbReference>
<dbReference type="GO" id="GO:0003676">
    <property type="term" value="F:nucleic acid binding"/>
    <property type="evidence" value="ECO:0007669"/>
    <property type="project" value="InterPro"/>
</dbReference>
<proteinExistence type="predicted"/>